<gene>
    <name evidence="2" type="ORF">EM932_14065</name>
</gene>
<dbReference type="OrthoDB" id="266279at2"/>
<keyword evidence="1" id="KW-0732">Signal</keyword>
<sequence length="285" mass="30340">MKKSCLLFILTILIIGCSGSDDSPSENELIDPTDSNALSRVLIMPDGTRSNQGTPPSPSATNEAPLVLNQVSSINSSNGSTSPLAFSYSNVNGNLGGCYVQVDGAGNYFTVPYNSNSASSGNLQLPLGIPTNVDEGTFCVNFCVYDTNGFVSNIVYTCVNVLRLGTGALQISLSWNNNTDQDLYVTDPGGEIISFTNTRSSSGGILDRDDIDGYGPENIFWLEDAPDGTYNVKVNDFEDTNTPNIFYITINGSGQSRNFEGTTQGGSTADVVTFTKNGDNLTFIE</sequence>
<evidence type="ECO:0000256" key="1">
    <source>
        <dbReference type="SAM" id="SignalP"/>
    </source>
</evidence>
<dbReference type="PROSITE" id="PS51257">
    <property type="entry name" value="PROKAR_LIPOPROTEIN"/>
    <property type="match status" value="1"/>
</dbReference>
<dbReference type="AlphaFoldDB" id="A0A4S1DVB3"/>
<name>A0A4S1DVB3_9FLAO</name>
<evidence type="ECO:0000313" key="2">
    <source>
        <dbReference type="EMBL" id="TGV01795.1"/>
    </source>
</evidence>
<dbReference type="RefSeq" id="WP_135877829.1">
    <property type="nucleotide sequence ID" value="NZ_SRSO01000020.1"/>
</dbReference>
<dbReference type="EMBL" id="SRSO01000020">
    <property type="protein sequence ID" value="TGV01795.1"/>
    <property type="molecule type" value="Genomic_DNA"/>
</dbReference>
<accession>A0A4S1DVB3</accession>
<organism evidence="2 3">
    <name type="scientific">Flavivirga rizhaonensis</name>
    <dbReference type="NCBI Taxonomy" id="2559571"/>
    <lineage>
        <taxon>Bacteria</taxon>
        <taxon>Pseudomonadati</taxon>
        <taxon>Bacteroidota</taxon>
        <taxon>Flavobacteriia</taxon>
        <taxon>Flavobacteriales</taxon>
        <taxon>Flavobacteriaceae</taxon>
        <taxon>Flavivirga</taxon>
    </lineage>
</organism>
<protein>
    <submittedName>
        <fullName evidence="2">Uncharacterized protein</fullName>
    </submittedName>
</protein>
<proteinExistence type="predicted"/>
<comment type="caution">
    <text evidence="2">The sequence shown here is derived from an EMBL/GenBank/DDBJ whole genome shotgun (WGS) entry which is preliminary data.</text>
</comment>
<evidence type="ECO:0000313" key="3">
    <source>
        <dbReference type="Proteomes" id="UP000307602"/>
    </source>
</evidence>
<keyword evidence="3" id="KW-1185">Reference proteome</keyword>
<feature type="chain" id="PRO_5020365531" evidence="1">
    <location>
        <begin position="21"/>
        <end position="285"/>
    </location>
</feature>
<dbReference type="Gene3D" id="2.60.120.380">
    <property type="match status" value="1"/>
</dbReference>
<feature type="signal peptide" evidence="1">
    <location>
        <begin position="1"/>
        <end position="20"/>
    </location>
</feature>
<dbReference type="Proteomes" id="UP000307602">
    <property type="component" value="Unassembled WGS sequence"/>
</dbReference>
<reference evidence="2 3" key="1">
    <citation type="submission" date="2019-04" db="EMBL/GenBank/DDBJ databases">
        <authorList>
            <person name="Liu A."/>
        </authorList>
    </citation>
    <scope>NUCLEOTIDE SEQUENCE [LARGE SCALE GENOMIC DNA]</scope>
    <source>
        <strain evidence="2 3">RZ03</strain>
    </source>
</reference>